<evidence type="ECO:0000313" key="4">
    <source>
        <dbReference type="Proteomes" id="UP000436483"/>
    </source>
</evidence>
<sequence>MEFVSAFQIIPSDSERPGAFVIFPYDRDLVRRFRETFPRARWRGEELGWFVPGTTAAQRLDTWMAQELETLDRHADAKGRDAYLFEPLESSYLTIGDDLSIRTPYSRTIVETLRSIPWARWSPDEKVWRVPFRSYEELRSKWPVIEEAARRSEPGERKKRREEQRQHGASPVSPIQTERRRRRYPVPGDDLPPVETPLMTLSWGVVVFEEIDHHAIEEVPDNRIYPHVNEEPGRYVWAHWRMPSLQEVYRTRPAREAEEYSLRETRGWWLPSRDELQERARKLRELERAQRARHAAQKDSVGPGG</sequence>
<dbReference type="RefSeq" id="WP_160888588.1">
    <property type="nucleotide sequence ID" value="NZ_WURB01000057.1"/>
</dbReference>
<reference evidence="3 4" key="1">
    <citation type="submission" date="2019-12" db="EMBL/GenBank/DDBJ databases">
        <authorList>
            <person name="Yuan C.-G."/>
        </authorList>
    </citation>
    <scope>NUCLEOTIDE SEQUENCE [LARGE SCALE GENOMIC DNA]</scope>
    <source>
        <strain evidence="3 4">KCTC 23863</strain>
    </source>
</reference>
<name>A0A7X3SS90_9HYPH</name>
<dbReference type="Proteomes" id="UP000436483">
    <property type="component" value="Unassembled WGS sequence"/>
</dbReference>
<reference evidence="3 4" key="2">
    <citation type="submission" date="2020-01" db="EMBL/GenBank/DDBJ databases">
        <title>Microvirga sp. nov., an arsenate reduction bacterium isolated from Tibet hotspring sediments.</title>
        <authorList>
            <person name="Xian W.-D."/>
            <person name="Li W.-J."/>
        </authorList>
    </citation>
    <scope>NUCLEOTIDE SEQUENCE [LARGE SCALE GENOMIC DNA]</scope>
    <source>
        <strain evidence="3 4">KCTC 23863</strain>
    </source>
</reference>
<organism evidence="3 4">
    <name type="scientific">Microvirga makkahensis</name>
    <dbReference type="NCBI Taxonomy" id="1128670"/>
    <lineage>
        <taxon>Bacteria</taxon>
        <taxon>Pseudomonadati</taxon>
        <taxon>Pseudomonadota</taxon>
        <taxon>Alphaproteobacteria</taxon>
        <taxon>Hyphomicrobiales</taxon>
        <taxon>Methylobacteriaceae</taxon>
        <taxon>Microvirga</taxon>
    </lineage>
</organism>
<feature type="compositionally biased region" description="Basic and acidic residues" evidence="2">
    <location>
        <begin position="149"/>
        <end position="166"/>
    </location>
</feature>
<evidence type="ECO:0008006" key="5">
    <source>
        <dbReference type="Google" id="ProtNLM"/>
    </source>
</evidence>
<evidence type="ECO:0000256" key="1">
    <source>
        <dbReference type="SAM" id="Coils"/>
    </source>
</evidence>
<dbReference type="OrthoDB" id="8277395at2"/>
<feature type="coiled-coil region" evidence="1">
    <location>
        <begin position="272"/>
        <end position="299"/>
    </location>
</feature>
<protein>
    <recommendedName>
        <fullName evidence="5">HARP domain-containing protein</fullName>
    </recommendedName>
</protein>
<feature type="region of interest" description="Disordered" evidence="2">
    <location>
        <begin position="149"/>
        <end position="191"/>
    </location>
</feature>
<evidence type="ECO:0000313" key="3">
    <source>
        <dbReference type="EMBL" id="MXQ14884.1"/>
    </source>
</evidence>
<keyword evidence="1" id="KW-0175">Coiled coil</keyword>
<keyword evidence="4" id="KW-1185">Reference proteome</keyword>
<comment type="caution">
    <text evidence="3">The sequence shown here is derived from an EMBL/GenBank/DDBJ whole genome shotgun (WGS) entry which is preliminary data.</text>
</comment>
<dbReference type="EMBL" id="WURB01000057">
    <property type="protein sequence ID" value="MXQ14884.1"/>
    <property type="molecule type" value="Genomic_DNA"/>
</dbReference>
<gene>
    <name evidence="3" type="ORF">GR328_26275</name>
</gene>
<evidence type="ECO:0000256" key="2">
    <source>
        <dbReference type="SAM" id="MobiDB-lite"/>
    </source>
</evidence>
<dbReference type="AlphaFoldDB" id="A0A7X3SS90"/>
<proteinExistence type="predicted"/>
<accession>A0A7X3SS90</accession>